<feature type="non-terminal residue" evidence="1">
    <location>
        <position position="350"/>
    </location>
</feature>
<protein>
    <submittedName>
        <fullName evidence="1">Uncharacterized protein</fullName>
    </submittedName>
</protein>
<reference evidence="2" key="1">
    <citation type="submission" date="2022-10" db="EMBL/GenBank/DDBJ databases">
        <title>Genome assembly of Pristionchus species.</title>
        <authorList>
            <person name="Yoshida K."/>
            <person name="Sommer R.J."/>
        </authorList>
    </citation>
    <scope>NUCLEOTIDE SEQUENCE [LARGE SCALE GENOMIC DNA]</scope>
    <source>
        <strain evidence="2">RS5460</strain>
    </source>
</reference>
<evidence type="ECO:0000313" key="2">
    <source>
        <dbReference type="Proteomes" id="UP001328107"/>
    </source>
</evidence>
<evidence type="ECO:0000313" key="1">
    <source>
        <dbReference type="EMBL" id="GMR38746.1"/>
    </source>
</evidence>
<dbReference type="EMBL" id="BTRK01000002">
    <property type="protein sequence ID" value="GMR38746.1"/>
    <property type="molecule type" value="Genomic_DNA"/>
</dbReference>
<dbReference type="AlphaFoldDB" id="A0AAN4ZDD8"/>
<organism evidence="1 2">
    <name type="scientific">Pristionchus mayeri</name>
    <dbReference type="NCBI Taxonomy" id="1317129"/>
    <lineage>
        <taxon>Eukaryota</taxon>
        <taxon>Metazoa</taxon>
        <taxon>Ecdysozoa</taxon>
        <taxon>Nematoda</taxon>
        <taxon>Chromadorea</taxon>
        <taxon>Rhabditida</taxon>
        <taxon>Rhabditina</taxon>
        <taxon>Diplogasteromorpha</taxon>
        <taxon>Diplogasteroidea</taxon>
        <taxon>Neodiplogasteridae</taxon>
        <taxon>Pristionchus</taxon>
    </lineage>
</organism>
<sequence>TITCHAGIWLTSLRKNTVGGHISNATCAPAKVGEIDPDPCVQEVFSDLTKLGGINGVCPRDDRNHVIRAINESLAKVTFDNSKGNVLSFDAERQMYLLKFTPTGFTVWLIAVSCVTANDVCTCSDLGMVDPSKKAIMSGVPPQVSGQGLCADSSHDFHYWSPKFIPPYEAVNTFGATAQVAMSLNCRAGIWIVEKLDKTNSWQATNGTCAPPYKVTARTNMTEEMGTDPCVLDLYPTDTLLDAQGRVCTRDFRNLVIRGVNESGARLTFDNDASFQILKFDTARNMWLLELQAMQTWLVAVSCATIRDTADPACACAPLPMLDAKWGIADGVAAQVGVMGGCADDTLELR</sequence>
<comment type="caution">
    <text evidence="1">The sequence shown here is derived from an EMBL/GenBank/DDBJ whole genome shotgun (WGS) entry which is preliminary data.</text>
</comment>
<accession>A0AAN4ZDD8</accession>
<keyword evidence="2" id="KW-1185">Reference proteome</keyword>
<proteinExistence type="predicted"/>
<feature type="non-terminal residue" evidence="1">
    <location>
        <position position="1"/>
    </location>
</feature>
<name>A0AAN4ZDD8_9BILA</name>
<gene>
    <name evidence="1" type="ORF">PMAYCL1PPCAC_08942</name>
</gene>
<dbReference type="Proteomes" id="UP001328107">
    <property type="component" value="Unassembled WGS sequence"/>
</dbReference>